<keyword evidence="3" id="KW-1185">Reference proteome</keyword>
<keyword evidence="1" id="KW-0472">Membrane</keyword>
<reference evidence="2 3" key="1">
    <citation type="submission" date="2021-01" db="EMBL/GenBank/DDBJ databases">
        <title>Whole genome shotgun sequence of Asanoa siamensis NBRC 107932.</title>
        <authorList>
            <person name="Komaki H."/>
            <person name="Tamura T."/>
        </authorList>
    </citation>
    <scope>NUCLEOTIDE SEQUENCE [LARGE SCALE GENOMIC DNA]</scope>
    <source>
        <strain evidence="2 3">NBRC 107932</strain>
    </source>
</reference>
<proteinExistence type="predicted"/>
<evidence type="ECO:0000313" key="2">
    <source>
        <dbReference type="EMBL" id="GIF72773.1"/>
    </source>
</evidence>
<gene>
    <name evidence="2" type="ORF">Asi02nite_22910</name>
</gene>
<accession>A0ABQ4CP50</accession>
<name>A0ABQ4CP50_9ACTN</name>
<protein>
    <submittedName>
        <fullName evidence="2">Uncharacterized protein</fullName>
    </submittedName>
</protein>
<feature type="transmembrane region" description="Helical" evidence="1">
    <location>
        <begin position="12"/>
        <end position="35"/>
    </location>
</feature>
<organism evidence="2 3">
    <name type="scientific">Asanoa siamensis</name>
    <dbReference type="NCBI Taxonomy" id="926357"/>
    <lineage>
        <taxon>Bacteria</taxon>
        <taxon>Bacillati</taxon>
        <taxon>Actinomycetota</taxon>
        <taxon>Actinomycetes</taxon>
        <taxon>Micromonosporales</taxon>
        <taxon>Micromonosporaceae</taxon>
        <taxon>Asanoa</taxon>
    </lineage>
</organism>
<evidence type="ECO:0000256" key="1">
    <source>
        <dbReference type="SAM" id="Phobius"/>
    </source>
</evidence>
<feature type="transmembrane region" description="Helical" evidence="1">
    <location>
        <begin position="55"/>
        <end position="81"/>
    </location>
</feature>
<dbReference type="RefSeq" id="WP_203712414.1">
    <property type="nucleotide sequence ID" value="NZ_BONE01000014.1"/>
</dbReference>
<dbReference type="EMBL" id="BONE01000014">
    <property type="protein sequence ID" value="GIF72773.1"/>
    <property type="molecule type" value="Genomic_DNA"/>
</dbReference>
<keyword evidence="1" id="KW-0812">Transmembrane</keyword>
<sequence length="88" mass="9414">MELVRKIPAIRWFARIGAVLTTASLAVLVPAMAWASTSGAYDVAVEAARSRRRGGFGFFGVAGLLCCLVVVAVVVVAVLLVNKNRKRR</sequence>
<keyword evidence="1" id="KW-1133">Transmembrane helix</keyword>
<evidence type="ECO:0000313" key="3">
    <source>
        <dbReference type="Proteomes" id="UP000604117"/>
    </source>
</evidence>
<comment type="caution">
    <text evidence="2">The sequence shown here is derived from an EMBL/GenBank/DDBJ whole genome shotgun (WGS) entry which is preliminary data.</text>
</comment>
<dbReference type="Proteomes" id="UP000604117">
    <property type="component" value="Unassembled WGS sequence"/>
</dbReference>